<feature type="domain" description="Fungal lipase-type" evidence="4">
    <location>
        <begin position="2"/>
        <end position="53"/>
    </location>
</feature>
<dbReference type="PANTHER" id="PTHR46640">
    <property type="entry name" value="TRIACYLGLYCEROL LIPASE, PUTATIVE (AFU_ORTHOLOGUE AFUA_6G06510)-RELATED"/>
    <property type="match status" value="1"/>
</dbReference>
<dbReference type="HOGENOM" id="CLU_2688148_0_0_1"/>
<dbReference type="EC" id="3.1.1.3" evidence="1"/>
<reference evidence="6" key="1">
    <citation type="journal article" date="2014" name="Microb. Cell Fact.">
        <title>Exploiting Issatchenkia orientalis SD108 for succinic acid production.</title>
        <authorList>
            <person name="Xiao H."/>
            <person name="Shao Z."/>
            <person name="Jiang Y."/>
            <person name="Dole S."/>
            <person name="Zhao H."/>
        </authorList>
    </citation>
    <scope>NUCLEOTIDE SEQUENCE [LARGE SCALE GENOMIC DNA]</scope>
    <source>
        <strain evidence="6">SD108</strain>
    </source>
</reference>
<comment type="caution">
    <text evidence="5">The sequence shown here is derived from an EMBL/GenBank/DDBJ whole genome shotgun (WGS) entry which is preliminary data.</text>
</comment>
<evidence type="ECO:0000256" key="2">
    <source>
        <dbReference type="ARBA" id="ARBA00022729"/>
    </source>
</evidence>
<dbReference type="PANTHER" id="PTHR46640:SF1">
    <property type="entry name" value="FUNGAL LIPASE-LIKE DOMAIN-CONTAINING PROTEIN-RELATED"/>
    <property type="match status" value="1"/>
</dbReference>
<evidence type="ECO:0000313" key="5">
    <source>
        <dbReference type="EMBL" id="KGK35506.1"/>
    </source>
</evidence>
<name>A0A099NUE2_PICKU</name>
<protein>
    <recommendedName>
        <fullName evidence="1">triacylglycerol lipase</fullName>
        <ecNumber evidence="1">3.1.1.3</ecNumber>
    </recommendedName>
</protein>
<dbReference type="GO" id="GO:0004806">
    <property type="term" value="F:triacylglycerol lipase activity"/>
    <property type="evidence" value="ECO:0007669"/>
    <property type="project" value="UniProtKB-EC"/>
</dbReference>
<sequence>MEYLLHEYDDYKLVLVGHSLGGALTPLVGNEFANRNRQVTAVSFGSPKFGNEEELDPRGCCIRHNGSNTSEKLP</sequence>
<dbReference type="GO" id="GO:0006629">
    <property type="term" value="P:lipid metabolic process"/>
    <property type="evidence" value="ECO:0007669"/>
    <property type="project" value="InterPro"/>
</dbReference>
<gene>
    <name evidence="5" type="ORF">JL09_g5344</name>
</gene>
<organism evidence="5 6">
    <name type="scientific">Pichia kudriavzevii</name>
    <name type="common">Yeast</name>
    <name type="synonym">Issatchenkia orientalis</name>
    <dbReference type="NCBI Taxonomy" id="4909"/>
    <lineage>
        <taxon>Eukaryota</taxon>
        <taxon>Fungi</taxon>
        <taxon>Dikarya</taxon>
        <taxon>Ascomycota</taxon>
        <taxon>Saccharomycotina</taxon>
        <taxon>Pichiomycetes</taxon>
        <taxon>Pichiales</taxon>
        <taxon>Pichiaceae</taxon>
        <taxon>Pichia</taxon>
    </lineage>
</organism>
<dbReference type="InterPro" id="IPR051299">
    <property type="entry name" value="AB_hydrolase_lip/est"/>
</dbReference>
<dbReference type="Pfam" id="PF01764">
    <property type="entry name" value="Lipase_3"/>
    <property type="match status" value="1"/>
</dbReference>
<dbReference type="SUPFAM" id="SSF53474">
    <property type="entry name" value="alpha/beta-Hydrolases"/>
    <property type="match status" value="1"/>
</dbReference>
<keyword evidence="2" id="KW-0732">Signal</keyword>
<evidence type="ECO:0000259" key="4">
    <source>
        <dbReference type="Pfam" id="PF01764"/>
    </source>
</evidence>
<evidence type="ECO:0000256" key="3">
    <source>
        <dbReference type="ARBA" id="ARBA00022801"/>
    </source>
</evidence>
<dbReference type="EMBL" id="JQFK01000581">
    <property type="protein sequence ID" value="KGK35506.1"/>
    <property type="molecule type" value="Genomic_DNA"/>
</dbReference>
<proteinExistence type="predicted"/>
<dbReference type="InterPro" id="IPR002921">
    <property type="entry name" value="Fungal_lipase-type"/>
</dbReference>
<dbReference type="Gene3D" id="3.40.50.1820">
    <property type="entry name" value="alpha/beta hydrolase"/>
    <property type="match status" value="1"/>
</dbReference>
<accession>A0A099NUE2</accession>
<dbReference type="AlphaFoldDB" id="A0A099NUE2"/>
<dbReference type="Proteomes" id="UP000029867">
    <property type="component" value="Unassembled WGS sequence"/>
</dbReference>
<dbReference type="InterPro" id="IPR029058">
    <property type="entry name" value="AB_hydrolase_fold"/>
</dbReference>
<keyword evidence="3" id="KW-0378">Hydrolase</keyword>
<evidence type="ECO:0000313" key="6">
    <source>
        <dbReference type="Proteomes" id="UP000029867"/>
    </source>
</evidence>
<evidence type="ECO:0000256" key="1">
    <source>
        <dbReference type="ARBA" id="ARBA00013279"/>
    </source>
</evidence>